<feature type="region of interest" description="Disordered" evidence="1">
    <location>
        <begin position="169"/>
        <end position="196"/>
    </location>
</feature>
<keyword evidence="2" id="KW-1185">Reference proteome</keyword>
<dbReference type="AlphaFoldDB" id="A0A914H0H0"/>
<evidence type="ECO:0000313" key="3">
    <source>
        <dbReference type="WBParaSite" id="Gr19_v10_g12913.t1"/>
    </source>
</evidence>
<accession>A0A914H0H0</accession>
<evidence type="ECO:0000256" key="1">
    <source>
        <dbReference type="SAM" id="MobiDB-lite"/>
    </source>
</evidence>
<dbReference type="WBParaSite" id="Gr19_v10_g12913.t1">
    <property type="protein sequence ID" value="Gr19_v10_g12913.t1"/>
    <property type="gene ID" value="Gr19_v10_g12913"/>
</dbReference>
<reference evidence="3" key="1">
    <citation type="submission" date="2022-11" db="UniProtKB">
        <authorList>
            <consortium name="WormBaseParasite"/>
        </authorList>
    </citation>
    <scope>IDENTIFICATION</scope>
</reference>
<dbReference type="Proteomes" id="UP000887572">
    <property type="component" value="Unplaced"/>
</dbReference>
<feature type="region of interest" description="Disordered" evidence="1">
    <location>
        <begin position="226"/>
        <end position="246"/>
    </location>
</feature>
<evidence type="ECO:0000313" key="2">
    <source>
        <dbReference type="Proteomes" id="UP000887572"/>
    </source>
</evidence>
<organism evidence="2 3">
    <name type="scientific">Globodera rostochiensis</name>
    <name type="common">Golden nematode worm</name>
    <name type="synonym">Heterodera rostochiensis</name>
    <dbReference type="NCBI Taxonomy" id="31243"/>
    <lineage>
        <taxon>Eukaryota</taxon>
        <taxon>Metazoa</taxon>
        <taxon>Ecdysozoa</taxon>
        <taxon>Nematoda</taxon>
        <taxon>Chromadorea</taxon>
        <taxon>Rhabditida</taxon>
        <taxon>Tylenchina</taxon>
        <taxon>Tylenchomorpha</taxon>
        <taxon>Tylenchoidea</taxon>
        <taxon>Heteroderidae</taxon>
        <taxon>Heteroderinae</taxon>
        <taxon>Globodera</taxon>
    </lineage>
</organism>
<sequence>MQPVGCLKQQQQQQQLIGRKKRSRNISFPGRKFQQLGFMIESLMMDGSSPRGRASERTLSMQRRRLLHPSIILSLSLLLVNAVSSEAASDEQQERGHHHQHNDHDCTGHSHQHASGEDSSDPGMPDGGPKTTNIRRHPVHLYKGAEPWRPLSNSIPLLGVRPVELSAATIDEEEQQPPAENEPRHLAMDGPPNNVPLKVSGTINGFAPINISAEPLAESTAFDYNENAREGDKERSKSALHESLRRPLKRLTDRQLALLLKQIRKQRRGQFGQSHRETDQTAVPEMNAISTRQEMLAQIKDLLKQPQNGQHLIRPKLLTNVNILPNEWNIYPKSGEKSDERQQQQQQNGLLDGRPGVQQKQPLSVYTIEIGGHLYDLSEEQPPNGTEGA</sequence>
<feature type="region of interest" description="Disordered" evidence="1">
    <location>
        <begin position="330"/>
        <end position="363"/>
    </location>
</feature>
<name>A0A914H0H0_GLORO</name>
<feature type="region of interest" description="Disordered" evidence="1">
    <location>
        <begin position="88"/>
        <end position="136"/>
    </location>
</feature>
<protein>
    <submittedName>
        <fullName evidence="3">Uncharacterized protein</fullName>
    </submittedName>
</protein>
<proteinExistence type="predicted"/>